<feature type="transmembrane region" description="Helical" evidence="1">
    <location>
        <begin position="12"/>
        <end position="32"/>
    </location>
</feature>
<dbReference type="EC" id="3.4.-.-" evidence="3"/>
<dbReference type="Pfam" id="PF02517">
    <property type="entry name" value="Rce1-like"/>
    <property type="match status" value="1"/>
</dbReference>
<keyword evidence="1" id="KW-1133">Transmembrane helix</keyword>
<gene>
    <name evidence="3" type="ORF">TPR58_19955</name>
</gene>
<proteinExistence type="predicted"/>
<evidence type="ECO:0000313" key="4">
    <source>
        <dbReference type="Proteomes" id="UP001427805"/>
    </source>
</evidence>
<dbReference type="RefSeq" id="WP_346248507.1">
    <property type="nucleotide sequence ID" value="NZ_JBDIZK010000014.1"/>
</dbReference>
<dbReference type="InterPro" id="IPR003675">
    <property type="entry name" value="Rce1/LyrA-like_dom"/>
</dbReference>
<dbReference type="EMBL" id="JBDIZK010000014">
    <property type="protein sequence ID" value="MEN3749460.1"/>
    <property type="molecule type" value="Genomic_DNA"/>
</dbReference>
<evidence type="ECO:0000256" key="1">
    <source>
        <dbReference type="SAM" id="Phobius"/>
    </source>
</evidence>
<evidence type="ECO:0000313" key="3">
    <source>
        <dbReference type="EMBL" id="MEN3749460.1"/>
    </source>
</evidence>
<feature type="transmembrane region" description="Helical" evidence="1">
    <location>
        <begin position="119"/>
        <end position="136"/>
    </location>
</feature>
<dbReference type="Proteomes" id="UP001427805">
    <property type="component" value="Unassembled WGS sequence"/>
</dbReference>
<evidence type="ECO:0000259" key="2">
    <source>
        <dbReference type="Pfam" id="PF02517"/>
    </source>
</evidence>
<organism evidence="3 4">
    <name type="scientific">Sphingomonas rustica</name>
    <dbReference type="NCBI Taxonomy" id="3103142"/>
    <lineage>
        <taxon>Bacteria</taxon>
        <taxon>Pseudomonadati</taxon>
        <taxon>Pseudomonadota</taxon>
        <taxon>Alphaproteobacteria</taxon>
        <taxon>Sphingomonadales</taxon>
        <taxon>Sphingomonadaceae</taxon>
        <taxon>Sphingomonas</taxon>
    </lineage>
</organism>
<accession>A0ABV0BE08</accession>
<reference evidence="3 4" key="1">
    <citation type="submission" date="2024-05" db="EMBL/GenBank/DDBJ databases">
        <title>Sphingomonas sp. HF-S3 16S ribosomal RNA gene Genome sequencing and assembly.</title>
        <authorList>
            <person name="Lee H."/>
        </authorList>
    </citation>
    <scope>NUCLEOTIDE SEQUENCE [LARGE SCALE GENOMIC DNA]</scope>
    <source>
        <strain evidence="3 4">HF-S3</strain>
    </source>
</reference>
<name>A0ABV0BE08_9SPHN</name>
<dbReference type="PANTHER" id="PTHR39430:SF1">
    <property type="entry name" value="PROTEASE"/>
    <property type="match status" value="1"/>
</dbReference>
<feature type="transmembrane region" description="Helical" evidence="1">
    <location>
        <begin position="52"/>
        <end position="74"/>
    </location>
</feature>
<keyword evidence="3" id="KW-0378">Hydrolase</keyword>
<feature type="domain" description="CAAX prenyl protease 2/Lysostaphin resistance protein A-like" evidence="2">
    <location>
        <begin position="122"/>
        <end position="213"/>
    </location>
</feature>
<protein>
    <submittedName>
        <fullName evidence="3">CPBP family intramembrane glutamic endopeptidase</fullName>
        <ecNumber evidence="3">3.4.-.-</ecNumber>
    </submittedName>
</protein>
<keyword evidence="4" id="KW-1185">Reference proteome</keyword>
<feature type="transmembrane region" description="Helical" evidence="1">
    <location>
        <begin position="175"/>
        <end position="196"/>
    </location>
</feature>
<dbReference type="GO" id="GO:0016787">
    <property type="term" value="F:hydrolase activity"/>
    <property type="evidence" value="ECO:0007669"/>
    <property type="project" value="UniProtKB-KW"/>
</dbReference>
<feature type="transmembrane region" description="Helical" evidence="1">
    <location>
        <begin position="86"/>
        <end position="107"/>
    </location>
</feature>
<keyword evidence="1" id="KW-0472">Membrane</keyword>
<feature type="transmembrane region" description="Helical" evidence="1">
    <location>
        <begin position="251"/>
        <end position="272"/>
    </location>
</feature>
<sequence length="281" mass="27208">MTSTHPGVTAGAALVLGGGAMAALLGVGPGLVERHLVPLLGAGASDAAVETLFVVAIFGTIAALAILGGTLSGVRTLAAGGAPARNAGIGGAIGLGGIGIAISYAAIAGVVRSGEGSGAVLALLAGALVVLLQVAAEELYFRGLLQPVVARAWGNGAAIGLVSVLFALLHLLGGALSPVSLINLVLGGVLFGWLAARSGGIAAPIAAHFAWNGSEQLIFGLDPNPGVGPFGSVLDLDLAGAARWGGSAEGLNASVGMMIALLVVLVPLLIAARPTPEVARA</sequence>
<feature type="transmembrane region" description="Helical" evidence="1">
    <location>
        <begin position="148"/>
        <end position="169"/>
    </location>
</feature>
<comment type="caution">
    <text evidence="3">The sequence shown here is derived from an EMBL/GenBank/DDBJ whole genome shotgun (WGS) entry which is preliminary data.</text>
</comment>
<keyword evidence="1" id="KW-0812">Transmembrane</keyword>
<dbReference type="PANTHER" id="PTHR39430">
    <property type="entry name" value="MEMBRANE-ASSOCIATED PROTEASE-RELATED"/>
    <property type="match status" value="1"/>
</dbReference>